<keyword evidence="1" id="KW-0812">Transmembrane</keyword>
<feature type="transmembrane region" description="Helical" evidence="1">
    <location>
        <begin position="77"/>
        <end position="99"/>
    </location>
</feature>
<keyword evidence="3" id="KW-1185">Reference proteome</keyword>
<dbReference type="EMBL" id="JANAVB010008800">
    <property type="protein sequence ID" value="KAJ6841136.1"/>
    <property type="molecule type" value="Genomic_DNA"/>
</dbReference>
<dbReference type="AlphaFoldDB" id="A0AAX6HJ99"/>
<dbReference type="PANTHER" id="PTHR34781:SF2">
    <property type="entry name" value="TRANSMEMBRANE PROTEIN"/>
    <property type="match status" value="1"/>
</dbReference>
<reference evidence="2" key="2">
    <citation type="submission" date="2023-04" db="EMBL/GenBank/DDBJ databases">
        <authorList>
            <person name="Bruccoleri R.E."/>
            <person name="Oakeley E.J."/>
            <person name="Faust A.-M."/>
            <person name="Dessus-Babus S."/>
            <person name="Altorfer M."/>
            <person name="Burckhardt D."/>
            <person name="Oertli M."/>
            <person name="Naumann U."/>
            <person name="Petersen F."/>
            <person name="Wong J."/>
        </authorList>
    </citation>
    <scope>NUCLEOTIDE SEQUENCE</scope>
    <source>
        <strain evidence="2">GSM-AAB239-AS_SAM_17_03QT</strain>
        <tissue evidence="2">Leaf</tissue>
    </source>
</reference>
<dbReference type="Proteomes" id="UP001140949">
    <property type="component" value="Unassembled WGS sequence"/>
</dbReference>
<evidence type="ECO:0000313" key="2">
    <source>
        <dbReference type="EMBL" id="KAJ6841136.1"/>
    </source>
</evidence>
<sequence>MISFSSSSDDLLVEVVSLLLSLLRPSPPTSPRLRGRTAAAEAPVSPAGFASLLLGACLALMLCGSVALVLGFILMPWALGIILFLQLAGVLSNLSRFWMSVLCTIRKEITSQLFSKLPMNVDL</sequence>
<protein>
    <submittedName>
        <fullName evidence="2">Uncharacterized protein</fullName>
    </submittedName>
</protein>
<evidence type="ECO:0000256" key="1">
    <source>
        <dbReference type="SAM" id="Phobius"/>
    </source>
</evidence>
<feature type="transmembrane region" description="Helical" evidence="1">
    <location>
        <begin position="49"/>
        <end position="70"/>
    </location>
</feature>
<name>A0AAX6HJ99_IRIPA</name>
<organism evidence="2 3">
    <name type="scientific">Iris pallida</name>
    <name type="common">Sweet iris</name>
    <dbReference type="NCBI Taxonomy" id="29817"/>
    <lineage>
        <taxon>Eukaryota</taxon>
        <taxon>Viridiplantae</taxon>
        <taxon>Streptophyta</taxon>
        <taxon>Embryophyta</taxon>
        <taxon>Tracheophyta</taxon>
        <taxon>Spermatophyta</taxon>
        <taxon>Magnoliopsida</taxon>
        <taxon>Liliopsida</taxon>
        <taxon>Asparagales</taxon>
        <taxon>Iridaceae</taxon>
        <taxon>Iridoideae</taxon>
        <taxon>Irideae</taxon>
        <taxon>Iris</taxon>
    </lineage>
</organism>
<keyword evidence="1" id="KW-0472">Membrane</keyword>
<proteinExistence type="predicted"/>
<accession>A0AAX6HJ99</accession>
<comment type="caution">
    <text evidence="2">The sequence shown here is derived from an EMBL/GenBank/DDBJ whole genome shotgun (WGS) entry which is preliminary data.</text>
</comment>
<reference evidence="2" key="1">
    <citation type="journal article" date="2023" name="GigaByte">
        <title>Genome assembly of the bearded iris, Iris pallida Lam.</title>
        <authorList>
            <person name="Bruccoleri R.E."/>
            <person name="Oakeley E.J."/>
            <person name="Faust A.M.E."/>
            <person name="Altorfer M."/>
            <person name="Dessus-Babus S."/>
            <person name="Burckhardt D."/>
            <person name="Oertli M."/>
            <person name="Naumann U."/>
            <person name="Petersen F."/>
            <person name="Wong J."/>
        </authorList>
    </citation>
    <scope>NUCLEOTIDE SEQUENCE</scope>
    <source>
        <strain evidence="2">GSM-AAB239-AS_SAM_17_03QT</strain>
    </source>
</reference>
<keyword evidence="1" id="KW-1133">Transmembrane helix</keyword>
<dbReference type="PANTHER" id="PTHR34781">
    <property type="entry name" value="TRANSMEMBRANE PROTEIN"/>
    <property type="match status" value="1"/>
</dbReference>
<evidence type="ECO:0000313" key="3">
    <source>
        <dbReference type="Proteomes" id="UP001140949"/>
    </source>
</evidence>
<gene>
    <name evidence="2" type="ORF">M6B38_307490</name>
</gene>